<organism evidence="1 2">
    <name type="scientific">Micromonospora avicenniae</name>
    <dbReference type="NCBI Taxonomy" id="1198245"/>
    <lineage>
        <taxon>Bacteria</taxon>
        <taxon>Bacillati</taxon>
        <taxon>Actinomycetota</taxon>
        <taxon>Actinomycetes</taxon>
        <taxon>Micromonosporales</taxon>
        <taxon>Micromonosporaceae</taxon>
        <taxon>Micromonospora</taxon>
    </lineage>
</organism>
<proteinExistence type="predicted"/>
<evidence type="ECO:0000313" key="2">
    <source>
        <dbReference type="Proteomes" id="UP000186004"/>
    </source>
</evidence>
<dbReference type="Proteomes" id="UP000186004">
    <property type="component" value="Unassembled WGS sequence"/>
</dbReference>
<dbReference type="STRING" id="1198245.SAMN05444858_104100"/>
<sequence length="184" mass="20633">MTEWRDATAFYLASGADDDEQWLRGLSSRIDLRSDRLVFDEHSSMLNCEWAGLDCRAQLTSGPTGTTLIISYFARDFREHVAAESERWRDFCRLFARACLELDPAVAVALGTISDDVLSDVRDFDSLVAEGNAAGLQDRWHALLYLSPALAQSAEPSRATAPLARLLPNGGRVSWDWRYDDFPE</sequence>
<accession>A0A1N6VFQ4</accession>
<dbReference type="AlphaFoldDB" id="A0A1N6VFQ4"/>
<dbReference type="OrthoDB" id="9884188at2"/>
<dbReference type="EMBL" id="FTNF01000004">
    <property type="protein sequence ID" value="SIQ76701.1"/>
    <property type="molecule type" value="Genomic_DNA"/>
</dbReference>
<name>A0A1N6VFQ4_9ACTN</name>
<keyword evidence="2" id="KW-1185">Reference proteome</keyword>
<protein>
    <submittedName>
        <fullName evidence="1">Uncharacterized protein</fullName>
    </submittedName>
</protein>
<dbReference type="RefSeq" id="WP_076469500.1">
    <property type="nucleotide sequence ID" value="NZ_FTNF01000004.1"/>
</dbReference>
<evidence type="ECO:0000313" key="1">
    <source>
        <dbReference type="EMBL" id="SIQ76701.1"/>
    </source>
</evidence>
<reference evidence="1 2" key="1">
    <citation type="submission" date="2017-01" db="EMBL/GenBank/DDBJ databases">
        <authorList>
            <person name="Mah S.A."/>
            <person name="Swanson W.J."/>
            <person name="Moy G.W."/>
            <person name="Vacquier V.D."/>
        </authorList>
    </citation>
    <scope>NUCLEOTIDE SEQUENCE [LARGE SCALE GENOMIC DNA]</scope>
    <source>
        <strain evidence="1 2">DSM 45758</strain>
    </source>
</reference>
<gene>
    <name evidence="1" type="ORF">SAMN05444858_104100</name>
</gene>